<keyword evidence="2" id="KW-0812">Transmembrane</keyword>
<reference evidence="3 5" key="1">
    <citation type="journal article" date="2010" name="J. Bacteriol.">
        <title>Complete genome sequence of Halalkalicoccus jeotgali B3(T), an extremely halophilic archaeon.</title>
        <authorList>
            <person name="Roh S.W."/>
            <person name="Nam Y.D."/>
            <person name="Nam S.H."/>
            <person name="Choi S.H."/>
            <person name="Park H.S."/>
            <person name="Bae J.W."/>
        </authorList>
    </citation>
    <scope>NUCLEOTIDE SEQUENCE [LARGE SCALE GENOMIC DNA]</scope>
    <source>
        <strain evidence="3">B3</strain>
        <strain evidence="5">DSM 18796 / CECT 7217 / JCM 14584 / KCTC 4019 / B3</strain>
    </source>
</reference>
<protein>
    <recommendedName>
        <fullName evidence="7">PGF-CTERM sorting domain-containing protein</fullName>
    </recommendedName>
</protein>
<feature type="transmembrane region" description="Helical" evidence="2">
    <location>
        <begin position="496"/>
        <end position="516"/>
    </location>
</feature>
<dbReference type="eggNOG" id="arCOG02980">
    <property type="taxonomic scope" value="Archaea"/>
</dbReference>
<keyword evidence="6" id="KW-1185">Reference proteome</keyword>
<dbReference type="OrthoDB" id="85977at2157"/>
<dbReference type="STRING" id="795797.HacjB3_14825"/>
<dbReference type="InterPro" id="IPR047792">
    <property type="entry name" value="Hvo_1808-like"/>
</dbReference>
<evidence type="ECO:0000256" key="1">
    <source>
        <dbReference type="SAM" id="MobiDB-lite"/>
    </source>
</evidence>
<dbReference type="GeneID" id="9420786"/>
<dbReference type="HOGENOM" id="CLU_027187_0_0_2"/>
<sequence>MRRPAVLSLVVLLVLSGAAPGAFGLSVPAEAQTGSEPGGDWRQYNPDDELAVDASDGLSETELEAVVSRAMVRIEAVRGIEFEDRPPVTVVTREEFQRQYAGLGGTVTGEQATFENARLQALFLVGDEENATAVRTENANTSIAGFYEPATGEIVVVSNNEEPRLNELTLAHELVHAYQDDRWGLANYDARTQDGSGGELGLIEGDAVYTETLYERRCGVEWECMIPGDTGGEPAEGQNRPANIGVLILEYLPYDAGPAFVETIHGAGGWNAVDAAYDDPPRSTEQVISPERYPNDDPREVSIEDSSAEEWERLDPEGGPDYDRLGAGAITTMFVNPLYDSNGQDPVIPADEWFTYEGDEPPPYGMFDYGSRYAAGWAGDRLVAYENGDELGYVLKLTYESPEDVETFAGGFDDLLAYWGAERVESDTYVIEEGGYDGAYHVAVDGDTVTITHAPDVDSLGGISAEARPGSDEGAPGADASAEEGSGVDAEALPGFGITAPLVALLVVFAAGALFVRRG</sequence>
<dbReference type="Proteomes" id="UP000000390">
    <property type="component" value="Chromosome"/>
</dbReference>
<accession>D8J975</accession>
<name>D8J975_HALJB</name>
<dbReference type="RefSeq" id="WP_008416432.1">
    <property type="nucleotide sequence ID" value="NC_014297.1"/>
</dbReference>
<reference evidence="4 6" key="2">
    <citation type="journal article" date="2014" name="PLoS Genet.">
        <title>Phylogenetically driven sequencing of extremely halophilic archaea reveals strategies for static and dynamic osmo-response.</title>
        <authorList>
            <person name="Becker E.A."/>
            <person name="Seitzer P.M."/>
            <person name="Tritt A."/>
            <person name="Larsen D."/>
            <person name="Krusor M."/>
            <person name="Yao A.I."/>
            <person name="Wu D."/>
            <person name="Madern D."/>
            <person name="Eisen J.A."/>
            <person name="Darling A.E."/>
            <person name="Facciotti M.T."/>
        </authorList>
    </citation>
    <scope>NUCLEOTIDE SEQUENCE [LARGE SCALE GENOMIC DNA]</scope>
    <source>
        <strain evidence="4">B3</strain>
        <strain evidence="6">DSM 18796 / CECT 7217 / JCM 14584 / KCTC 4019 / B3</strain>
    </source>
</reference>
<dbReference type="Proteomes" id="UP000011645">
    <property type="component" value="Unassembled WGS sequence"/>
</dbReference>
<feature type="compositionally biased region" description="Basic and acidic residues" evidence="1">
    <location>
        <begin position="293"/>
        <end position="302"/>
    </location>
</feature>
<organism evidence="3 5">
    <name type="scientific">Halalkalicoccus jeotgali (strain DSM 18796 / CECT 7217 / JCM 14584 / KCTC 4019 / B3)</name>
    <dbReference type="NCBI Taxonomy" id="795797"/>
    <lineage>
        <taxon>Archaea</taxon>
        <taxon>Methanobacteriati</taxon>
        <taxon>Methanobacteriota</taxon>
        <taxon>Stenosarchaea group</taxon>
        <taxon>Halobacteria</taxon>
        <taxon>Halobacteriales</taxon>
        <taxon>Halococcaceae</taxon>
        <taxon>Halalkalicoccus</taxon>
    </lineage>
</organism>
<evidence type="ECO:0008006" key="7">
    <source>
        <dbReference type="Google" id="ProtNLM"/>
    </source>
</evidence>
<evidence type="ECO:0000256" key="2">
    <source>
        <dbReference type="SAM" id="Phobius"/>
    </source>
</evidence>
<keyword evidence="2" id="KW-0472">Membrane</keyword>
<dbReference type="KEGG" id="hje:HacjB3_14825"/>
<keyword evidence="2" id="KW-1133">Transmembrane helix</keyword>
<dbReference type="PATRIC" id="fig|795797.18.peg.2970"/>
<proteinExistence type="predicted"/>
<dbReference type="NCBIfam" id="NF038145">
    <property type="entry name" value="Hvo_1808_fam"/>
    <property type="match status" value="1"/>
</dbReference>
<gene>
    <name evidence="3" type="ordered locus">HacjB3_14825</name>
    <name evidence="4" type="ORF">C497_10053</name>
</gene>
<evidence type="ECO:0000313" key="6">
    <source>
        <dbReference type="Proteomes" id="UP000011645"/>
    </source>
</evidence>
<dbReference type="AlphaFoldDB" id="D8J975"/>
<feature type="region of interest" description="Disordered" evidence="1">
    <location>
        <begin position="460"/>
        <end position="486"/>
    </location>
</feature>
<dbReference type="EMBL" id="AOHV01000027">
    <property type="protein sequence ID" value="ELY37078.1"/>
    <property type="molecule type" value="Genomic_DNA"/>
</dbReference>
<feature type="compositionally biased region" description="Basic and acidic residues" evidence="1">
    <location>
        <begin position="310"/>
        <end position="321"/>
    </location>
</feature>
<evidence type="ECO:0000313" key="5">
    <source>
        <dbReference type="Proteomes" id="UP000000390"/>
    </source>
</evidence>
<evidence type="ECO:0000313" key="3">
    <source>
        <dbReference type="EMBL" id="ADJ16344.1"/>
    </source>
</evidence>
<dbReference type="EMBL" id="CP002062">
    <property type="protein sequence ID" value="ADJ16344.1"/>
    <property type="molecule type" value="Genomic_DNA"/>
</dbReference>
<evidence type="ECO:0000313" key="4">
    <source>
        <dbReference type="EMBL" id="ELY37078.1"/>
    </source>
</evidence>
<feature type="region of interest" description="Disordered" evidence="1">
    <location>
        <begin position="279"/>
        <end position="321"/>
    </location>
</feature>